<feature type="binding site" evidence="11">
    <location>
        <position position="545"/>
    </location>
    <ligand>
        <name>D-threo-isocitrate</name>
        <dbReference type="ChEBI" id="CHEBI:15562"/>
    </ligand>
</feature>
<dbReference type="RefSeq" id="WP_002944776.1">
    <property type="nucleotide sequence ID" value="NZ_CP012543.1"/>
</dbReference>
<name>A0A6G5QMQ5_CAMRE</name>
<dbReference type="PANTHER" id="PTHR36999:SF1">
    <property type="entry name" value="ISOCITRATE DEHYDROGENASE (NADP(+))"/>
    <property type="match status" value="1"/>
</dbReference>
<evidence type="ECO:0000256" key="12">
    <source>
        <dbReference type="PIRSR" id="PIRSR009407-3"/>
    </source>
</evidence>
<comment type="catalytic activity">
    <reaction evidence="7 9">
        <text>D-threo-isocitrate + NADP(+) = 2-oxoglutarate + CO2 + NADPH</text>
        <dbReference type="Rhea" id="RHEA:19629"/>
        <dbReference type="ChEBI" id="CHEBI:15562"/>
        <dbReference type="ChEBI" id="CHEBI:16526"/>
        <dbReference type="ChEBI" id="CHEBI:16810"/>
        <dbReference type="ChEBI" id="CHEBI:57783"/>
        <dbReference type="ChEBI" id="CHEBI:58349"/>
        <dbReference type="EC" id="1.1.1.42"/>
    </reaction>
</comment>
<organism evidence="13 14">
    <name type="scientific">Campylobacter rectus</name>
    <name type="common">Wolinella recta</name>
    <dbReference type="NCBI Taxonomy" id="203"/>
    <lineage>
        <taxon>Bacteria</taxon>
        <taxon>Pseudomonadati</taxon>
        <taxon>Campylobacterota</taxon>
        <taxon>Epsilonproteobacteria</taxon>
        <taxon>Campylobacterales</taxon>
        <taxon>Campylobacteraceae</taxon>
        <taxon>Campylobacter</taxon>
    </lineage>
</organism>
<proteinExistence type="inferred from homology"/>
<evidence type="ECO:0000313" key="14">
    <source>
        <dbReference type="Proteomes" id="UP000502377"/>
    </source>
</evidence>
<feature type="site" description="Critical for catalysis" evidence="10">
    <location>
        <position position="418"/>
    </location>
</feature>
<dbReference type="Proteomes" id="UP000502377">
    <property type="component" value="Chromosome"/>
</dbReference>
<dbReference type="EMBL" id="CP012543">
    <property type="protein sequence ID" value="QCD46877.1"/>
    <property type="molecule type" value="Genomic_DNA"/>
</dbReference>
<comment type="similarity">
    <text evidence="8 9">Belongs to the monomeric-type IDH family.</text>
</comment>
<evidence type="ECO:0000256" key="2">
    <source>
        <dbReference type="ARBA" id="ARBA00022532"/>
    </source>
</evidence>
<dbReference type="KEGG" id="crx:CRECT_1218"/>
<keyword evidence="3 12" id="KW-0479">Metal-binding</keyword>
<feature type="binding site" evidence="11">
    <location>
        <position position="143"/>
    </location>
    <ligand>
        <name>D-threo-isocitrate</name>
        <dbReference type="ChEBI" id="CHEBI:15562"/>
    </ligand>
</feature>
<comment type="cofactor">
    <cofactor evidence="12">
        <name>Mg(2+)</name>
        <dbReference type="ChEBI" id="CHEBI:18420"/>
    </cofactor>
    <cofactor evidence="12">
        <name>Mn(2+)</name>
        <dbReference type="ChEBI" id="CHEBI:29035"/>
    </cofactor>
    <text evidence="12">Binds 1 Mg(2+) or Mn(2+) ion per subunit.</text>
</comment>
<keyword evidence="5 9" id="KW-0521">NADP</keyword>
<gene>
    <name evidence="13" type="primary">icd</name>
    <name evidence="13" type="ORF">CRECT_1218</name>
</gene>
<dbReference type="SUPFAM" id="SSF53659">
    <property type="entry name" value="Isocitrate/Isopropylmalate dehydrogenase-like"/>
    <property type="match status" value="1"/>
</dbReference>
<feature type="binding site" evidence="11">
    <location>
        <begin position="130"/>
        <end position="137"/>
    </location>
    <ligand>
        <name>substrate</name>
    </ligand>
</feature>
<dbReference type="InterPro" id="IPR004436">
    <property type="entry name" value="Isocitrate_DH_NADP_mono"/>
</dbReference>
<reference evidence="13 14" key="1">
    <citation type="submission" date="2016-07" db="EMBL/GenBank/DDBJ databases">
        <title>Comparative genomics of the Campylobacter concisus group.</title>
        <authorList>
            <person name="Miller W.G."/>
            <person name="Yee E."/>
            <person name="Chapman M.H."/>
            <person name="Huynh S."/>
            <person name="Bono J.L."/>
            <person name="On S.L.W."/>
            <person name="StLeger J."/>
            <person name="Foster G."/>
            <person name="Parker C.T."/>
        </authorList>
    </citation>
    <scope>NUCLEOTIDE SEQUENCE [LARGE SCALE GENOMIC DNA]</scope>
    <source>
        <strain evidence="13 14">ATCC 33238</strain>
    </source>
</reference>
<feature type="site" description="Critical for catalysis" evidence="10">
    <location>
        <position position="253"/>
    </location>
</feature>
<dbReference type="EC" id="1.1.1.42" evidence="9"/>
<feature type="binding site" evidence="12">
    <location>
        <position position="348"/>
    </location>
    <ligand>
        <name>Mg(2+)</name>
        <dbReference type="ChEBI" id="CHEBI:18420"/>
    </ligand>
</feature>
<feature type="binding site" evidence="12">
    <location>
        <position position="550"/>
    </location>
    <ligand>
        <name>Mg(2+)</name>
        <dbReference type="ChEBI" id="CHEBI:18420"/>
    </ligand>
</feature>
<dbReference type="AlphaFoldDB" id="A0A6G5QMQ5"/>
<evidence type="ECO:0000256" key="5">
    <source>
        <dbReference type="ARBA" id="ARBA00022857"/>
    </source>
</evidence>
<dbReference type="NCBIfam" id="TIGR00178">
    <property type="entry name" value="monomer_idh"/>
    <property type="match status" value="1"/>
</dbReference>
<evidence type="ECO:0000256" key="11">
    <source>
        <dbReference type="PIRSR" id="PIRSR009407-2"/>
    </source>
</evidence>
<evidence type="ECO:0000256" key="4">
    <source>
        <dbReference type="ARBA" id="ARBA00022842"/>
    </source>
</evidence>
<evidence type="ECO:0000256" key="6">
    <source>
        <dbReference type="ARBA" id="ARBA00023002"/>
    </source>
</evidence>
<dbReference type="Pfam" id="PF03971">
    <property type="entry name" value="IDH"/>
    <property type="match status" value="1"/>
</dbReference>
<dbReference type="GO" id="GO:0004450">
    <property type="term" value="F:isocitrate dehydrogenase (NADP+) activity"/>
    <property type="evidence" value="ECO:0007669"/>
    <property type="project" value="UniProtKB-EC"/>
</dbReference>
<keyword evidence="4 12" id="KW-0460">Magnesium</keyword>
<feature type="binding site" evidence="12">
    <location>
        <position position="546"/>
    </location>
    <ligand>
        <name>Mg(2+)</name>
        <dbReference type="ChEBI" id="CHEBI:18420"/>
    </ligand>
</feature>
<keyword evidence="1 9" id="KW-0329">Glyoxylate bypass</keyword>
<evidence type="ECO:0000256" key="10">
    <source>
        <dbReference type="PIRSR" id="PIRSR009407-1"/>
    </source>
</evidence>
<evidence type="ECO:0000256" key="3">
    <source>
        <dbReference type="ARBA" id="ARBA00022723"/>
    </source>
</evidence>
<evidence type="ECO:0000256" key="9">
    <source>
        <dbReference type="PIRNR" id="PIRNR009407"/>
    </source>
</evidence>
<evidence type="ECO:0000313" key="13">
    <source>
        <dbReference type="EMBL" id="QCD46877.1"/>
    </source>
</evidence>
<dbReference type="GO" id="GO:0046872">
    <property type="term" value="F:metal ion binding"/>
    <property type="evidence" value="ECO:0007669"/>
    <property type="project" value="UniProtKB-KW"/>
</dbReference>
<keyword evidence="2 9" id="KW-0816">Tricarboxylic acid cycle</keyword>
<dbReference type="GO" id="GO:0006097">
    <property type="term" value="P:glyoxylate cycle"/>
    <property type="evidence" value="ECO:0007669"/>
    <property type="project" value="UniProtKB-KW"/>
</dbReference>
<evidence type="ECO:0000256" key="7">
    <source>
        <dbReference type="ARBA" id="ARBA00023554"/>
    </source>
</evidence>
<protein>
    <recommendedName>
        <fullName evidence="9">Isocitrate dehydrogenase [NADP]</fullName>
        <ecNumber evidence="9">1.1.1.42</ecNumber>
    </recommendedName>
    <alternativeName>
        <fullName evidence="9">Oxalosuccinate decarboxylase</fullName>
    </alternativeName>
</protein>
<dbReference type="GO" id="GO:0006099">
    <property type="term" value="P:tricarboxylic acid cycle"/>
    <property type="evidence" value="ECO:0007669"/>
    <property type="project" value="UniProtKB-KW"/>
</dbReference>
<accession>A0A6G5QMQ5</accession>
<dbReference type="PIRSF" id="PIRSF009407">
    <property type="entry name" value="IDH_monmr"/>
    <property type="match status" value="1"/>
</dbReference>
<sequence>MSDIVYTRTDESPLFASYSLFPILQAFLRAGGIEIAQADIGLAARIIAAFNDKLPPDLRVNDDLEMLRNLTQEKRANIIKLPNISASLPQLNAAIAELRAKGYDLPPYPSDPKTPEEKDAAARYAKVLGSAVNPVLREGNSDRRCVGAVKRYARENPYKITPFEKDSKTEVAYMKGGDFYSSERSISFETDENLRVEFISKSGEKRVLKENLAVEKGDIIDASFMSASKLDTFINEQIADAKAKNLLFSVHLKASMMKVSDPVIFGHFVKIFFSEVFEEFAGELKSVNVSENNGLKDIFARILNLPQATQEKIKAKFEEIYANRPNLAMVNSAAGVTNLHVPSDVIIDASMPAMMKNGGKMWDKEGIARETKAVIPDKTYAVVYEAAIADIKANGALDPAKIGSVSNVGLMAKKAEEYGSHDKTFVMSEAGEARVLNAKDEILFKFELEKGDIFRMTQAKDVAVRNWVELALKRAKITGQKAIFWLDENRAHDREILKKVRAQLDSADTDGLDIEILSPAVACKKSLEIMRRGEDCISVTGNVLRDYLTDLFPILELETSAKMLSIVPLLEGGSIFETGAGGSAPRLAEQLLEQNHLSWDSLGEFLALGASLEQLASFKQSPEAQILADALNAAAQRYLKENKVPRFEVGQLDTRTSHFYIALYWASELAASGTQLGDKFKLVAQNLAQNESAIVAQINAAQGRKVDIGGYYKPDDKKASAAMRPSATFNQILQNQIL</sequence>
<evidence type="ECO:0000256" key="1">
    <source>
        <dbReference type="ARBA" id="ARBA00022435"/>
    </source>
</evidence>
<keyword evidence="6 9" id="KW-0560">Oxidoreductase</keyword>
<evidence type="ECO:0000256" key="8">
    <source>
        <dbReference type="ARBA" id="ARBA00046318"/>
    </source>
</evidence>
<dbReference type="PANTHER" id="PTHR36999">
    <property type="entry name" value="ISOCITRATE DEHYDROGENASE [NADP]"/>
    <property type="match status" value="1"/>
</dbReference>